<dbReference type="Proteomes" id="UP001276659">
    <property type="component" value="Unassembled WGS sequence"/>
</dbReference>
<evidence type="ECO:0000313" key="3">
    <source>
        <dbReference type="Proteomes" id="UP001276659"/>
    </source>
</evidence>
<dbReference type="InterPro" id="IPR000182">
    <property type="entry name" value="GNAT_dom"/>
</dbReference>
<accession>A0AAE0DLJ1</accession>
<gene>
    <name evidence="2" type="ORF">OEA41_001618</name>
</gene>
<dbReference type="CDD" id="cd04301">
    <property type="entry name" value="NAT_SF"/>
    <property type="match status" value="1"/>
</dbReference>
<dbReference type="GO" id="GO:0016747">
    <property type="term" value="F:acyltransferase activity, transferring groups other than amino-acyl groups"/>
    <property type="evidence" value="ECO:0007669"/>
    <property type="project" value="InterPro"/>
</dbReference>
<sequence length="185" mass="20249">MSKADSKSSQTPGLYEAAEHKHYGAPADLVDDMGADGITFVTLATTEEQEDPEPIATTGYKSWSDVWKLAARIDGGFTVTDFPQKGKILDDVPRFEIVAVAVDPRFQLHGLASQLLVKATEEIVEVVKVGGASMVRLKVRTIKEINEGYWTKTGFTTLREMRFDVGTAGSSTGFSSLEMFRDHSV</sequence>
<evidence type="ECO:0000313" key="2">
    <source>
        <dbReference type="EMBL" id="KAK3174374.1"/>
    </source>
</evidence>
<organism evidence="2 3">
    <name type="scientific">Lepraria neglecta</name>
    <dbReference type="NCBI Taxonomy" id="209136"/>
    <lineage>
        <taxon>Eukaryota</taxon>
        <taxon>Fungi</taxon>
        <taxon>Dikarya</taxon>
        <taxon>Ascomycota</taxon>
        <taxon>Pezizomycotina</taxon>
        <taxon>Lecanoromycetes</taxon>
        <taxon>OSLEUM clade</taxon>
        <taxon>Lecanoromycetidae</taxon>
        <taxon>Lecanorales</taxon>
        <taxon>Lecanorineae</taxon>
        <taxon>Stereocaulaceae</taxon>
        <taxon>Lepraria</taxon>
    </lineage>
</organism>
<feature type="domain" description="N-acetyltransferase" evidence="1">
    <location>
        <begin position="84"/>
        <end position="155"/>
    </location>
</feature>
<dbReference type="Gene3D" id="3.40.630.30">
    <property type="match status" value="1"/>
</dbReference>
<proteinExistence type="predicted"/>
<reference evidence="2" key="1">
    <citation type="submission" date="2022-11" db="EMBL/GenBank/DDBJ databases">
        <title>Chromosomal genome sequence assembly and mating type (MAT) locus characterization of the leprose asexual lichenized fungus Lepraria neglecta (Nyl.) Erichsen.</title>
        <authorList>
            <person name="Allen J.L."/>
            <person name="Pfeffer B."/>
        </authorList>
    </citation>
    <scope>NUCLEOTIDE SEQUENCE</scope>
    <source>
        <strain evidence="2">Allen 5258</strain>
    </source>
</reference>
<keyword evidence="3" id="KW-1185">Reference proteome</keyword>
<dbReference type="InterPro" id="IPR016181">
    <property type="entry name" value="Acyl_CoA_acyltransferase"/>
</dbReference>
<dbReference type="SUPFAM" id="SSF55729">
    <property type="entry name" value="Acyl-CoA N-acyltransferases (Nat)"/>
    <property type="match status" value="1"/>
</dbReference>
<dbReference type="EMBL" id="JASNWA010000006">
    <property type="protein sequence ID" value="KAK3174374.1"/>
    <property type="molecule type" value="Genomic_DNA"/>
</dbReference>
<protein>
    <recommendedName>
        <fullName evidence="1">N-acetyltransferase domain-containing protein</fullName>
    </recommendedName>
</protein>
<comment type="caution">
    <text evidence="2">The sequence shown here is derived from an EMBL/GenBank/DDBJ whole genome shotgun (WGS) entry which is preliminary data.</text>
</comment>
<dbReference type="Pfam" id="PF00583">
    <property type="entry name" value="Acetyltransf_1"/>
    <property type="match status" value="1"/>
</dbReference>
<name>A0AAE0DLJ1_9LECA</name>
<dbReference type="AlphaFoldDB" id="A0AAE0DLJ1"/>
<evidence type="ECO:0000259" key="1">
    <source>
        <dbReference type="Pfam" id="PF00583"/>
    </source>
</evidence>